<keyword evidence="4 7" id="KW-1133">Transmembrane helix</keyword>
<dbReference type="GO" id="GO:0016020">
    <property type="term" value="C:membrane"/>
    <property type="evidence" value="ECO:0007669"/>
    <property type="project" value="UniProtKB-SubCell"/>
</dbReference>
<dbReference type="InterPro" id="IPR027417">
    <property type="entry name" value="P-loop_NTPase"/>
</dbReference>
<accession>A0A9P6KH78</accession>
<keyword evidence="9" id="KW-0547">Nucleotide-binding</keyword>
<dbReference type="InterPro" id="IPR050352">
    <property type="entry name" value="ABCG_transporters"/>
</dbReference>
<dbReference type="Gene3D" id="3.40.50.300">
    <property type="entry name" value="P-loop containing nucleotide triphosphate hydrolases"/>
    <property type="match status" value="1"/>
</dbReference>
<feature type="domain" description="ABC transporter" evidence="8">
    <location>
        <begin position="224"/>
        <end position="379"/>
    </location>
</feature>
<dbReference type="Proteomes" id="UP000780801">
    <property type="component" value="Unassembled WGS sequence"/>
</dbReference>
<keyword evidence="9" id="KW-0067">ATP-binding</keyword>
<dbReference type="GO" id="GO:0016887">
    <property type="term" value="F:ATP hydrolysis activity"/>
    <property type="evidence" value="ECO:0007669"/>
    <property type="project" value="InterPro"/>
</dbReference>
<evidence type="ECO:0000256" key="5">
    <source>
        <dbReference type="ARBA" id="ARBA00023136"/>
    </source>
</evidence>
<evidence type="ECO:0000256" key="3">
    <source>
        <dbReference type="ARBA" id="ARBA00022692"/>
    </source>
</evidence>
<reference evidence="9" key="1">
    <citation type="journal article" date="2020" name="Fungal Divers.">
        <title>Resolving the Mortierellaceae phylogeny through synthesis of multi-gene phylogenetics and phylogenomics.</title>
        <authorList>
            <person name="Vandepol N."/>
            <person name="Liber J."/>
            <person name="Desiro A."/>
            <person name="Na H."/>
            <person name="Kennedy M."/>
            <person name="Barry K."/>
            <person name="Grigoriev I.V."/>
            <person name="Miller A.N."/>
            <person name="O'Donnell K."/>
            <person name="Stajich J.E."/>
            <person name="Bonito G."/>
        </authorList>
    </citation>
    <scope>NUCLEOTIDE SEQUENCE</scope>
    <source>
        <strain evidence="9">KOD1015</strain>
    </source>
</reference>
<gene>
    <name evidence="9" type="primary">ABCG5_2</name>
    <name evidence="9" type="ORF">BGW38_004962</name>
</gene>
<keyword evidence="3 7" id="KW-0812">Transmembrane</keyword>
<dbReference type="OrthoDB" id="245989at2759"/>
<feature type="transmembrane region" description="Helical" evidence="7">
    <location>
        <begin position="65"/>
        <end position="86"/>
    </location>
</feature>
<dbReference type="GO" id="GO:0042626">
    <property type="term" value="F:ATPase-coupled transmembrane transporter activity"/>
    <property type="evidence" value="ECO:0007669"/>
    <property type="project" value="TreeGrafter"/>
</dbReference>
<evidence type="ECO:0000256" key="1">
    <source>
        <dbReference type="ARBA" id="ARBA00004141"/>
    </source>
</evidence>
<comment type="caution">
    <text evidence="9">The sequence shown here is derived from an EMBL/GenBank/DDBJ whole genome shotgun (WGS) entry which is preliminary data.</text>
</comment>
<evidence type="ECO:0000256" key="2">
    <source>
        <dbReference type="ARBA" id="ARBA00022448"/>
    </source>
</evidence>
<proteinExistence type="predicted"/>
<dbReference type="GO" id="GO:0005524">
    <property type="term" value="F:ATP binding"/>
    <property type="evidence" value="ECO:0007669"/>
    <property type="project" value="UniProtKB-KW"/>
</dbReference>
<sequence>MIPQWLSWVLVISYGRLEYAVLASLAFSGTVTDISTLGIGNPSVPSNIILEHQIDVPVFYYPGPVFYHFAHFLVYAAVSLALLQFVSPKQKVMGRKQGGVEYLVKSVTGLVINWQAVDEWFSKKKTKSCGNSSSHEPENDENGKCNDESTTSTAKDTTHRVDIVGQRLPPCQPVTIHVQNLSIAFDTKPPRLLADPPNHQRSLLGFKSFVERVTRRNRVQKKILHDVGFVIPSGELTAIMGESGSGKTTLLDAILKRSPSNFSITGNVWFNGSKNPLLNHINTLCGYVRQNEGFLLENLTVRETFRFSADLSLGPAVPQQERWNKVEEIIDVMGLRECADVLVGGSEVIGCSGGQKRRVSIGIQLIFEPTCLFLDEPTTGLDSMT</sequence>
<dbReference type="SUPFAM" id="SSF52540">
    <property type="entry name" value="P-loop containing nucleoside triphosphate hydrolases"/>
    <property type="match status" value="1"/>
</dbReference>
<keyword evidence="2" id="KW-0813">Transport</keyword>
<dbReference type="PANTHER" id="PTHR48041:SF119">
    <property type="entry name" value="ROA1P"/>
    <property type="match status" value="1"/>
</dbReference>
<dbReference type="PANTHER" id="PTHR48041">
    <property type="entry name" value="ABC TRANSPORTER G FAMILY MEMBER 28"/>
    <property type="match status" value="1"/>
</dbReference>
<feature type="region of interest" description="Disordered" evidence="6">
    <location>
        <begin position="125"/>
        <end position="159"/>
    </location>
</feature>
<evidence type="ECO:0000313" key="9">
    <source>
        <dbReference type="EMBL" id="KAF9584846.1"/>
    </source>
</evidence>
<comment type="subcellular location">
    <subcellularLocation>
        <location evidence="1">Membrane</location>
        <topology evidence="1">Multi-pass membrane protein</topology>
    </subcellularLocation>
</comment>
<evidence type="ECO:0000256" key="7">
    <source>
        <dbReference type="SAM" id="Phobius"/>
    </source>
</evidence>
<feature type="compositionally biased region" description="Basic and acidic residues" evidence="6">
    <location>
        <begin position="135"/>
        <end position="147"/>
    </location>
</feature>
<organism evidence="9 10">
    <name type="scientific">Lunasporangiospora selenospora</name>
    <dbReference type="NCBI Taxonomy" id="979761"/>
    <lineage>
        <taxon>Eukaryota</taxon>
        <taxon>Fungi</taxon>
        <taxon>Fungi incertae sedis</taxon>
        <taxon>Mucoromycota</taxon>
        <taxon>Mortierellomycotina</taxon>
        <taxon>Mortierellomycetes</taxon>
        <taxon>Mortierellales</taxon>
        <taxon>Mortierellaceae</taxon>
        <taxon>Lunasporangiospora</taxon>
    </lineage>
</organism>
<name>A0A9P6KH78_9FUNG</name>
<dbReference type="InterPro" id="IPR003439">
    <property type="entry name" value="ABC_transporter-like_ATP-bd"/>
</dbReference>
<protein>
    <submittedName>
        <fullName evidence="9">ATP-binding cassette sub- G member 5</fullName>
    </submittedName>
</protein>
<evidence type="ECO:0000313" key="10">
    <source>
        <dbReference type="Proteomes" id="UP000780801"/>
    </source>
</evidence>
<dbReference type="EMBL" id="JAABOA010000315">
    <property type="protein sequence ID" value="KAF9584846.1"/>
    <property type="molecule type" value="Genomic_DNA"/>
</dbReference>
<dbReference type="Pfam" id="PF00005">
    <property type="entry name" value="ABC_tran"/>
    <property type="match status" value="1"/>
</dbReference>
<keyword evidence="5 7" id="KW-0472">Membrane</keyword>
<evidence type="ECO:0000256" key="4">
    <source>
        <dbReference type="ARBA" id="ARBA00022989"/>
    </source>
</evidence>
<keyword evidence="10" id="KW-1185">Reference proteome</keyword>
<feature type="non-terminal residue" evidence="9">
    <location>
        <position position="385"/>
    </location>
</feature>
<dbReference type="AlphaFoldDB" id="A0A9P6KH78"/>
<evidence type="ECO:0000256" key="6">
    <source>
        <dbReference type="SAM" id="MobiDB-lite"/>
    </source>
</evidence>
<evidence type="ECO:0000259" key="8">
    <source>
        <dbReference type="Pfam" id="PF00005"/>
    </source>
</evidence>